<evidence type="ECO:0000256" key="5">
    <source>
        <dbReference type="ARBA" id="ARBA00023136"/>
    </source>
</evidence>
<feature type="transmembrane region" description="Helical" evidence="6">
    <location>
        <begin position="341"/>
        <end position="359"/>
    </location>
</feature>
<dbReference type="OrthoDB" id="8609648at2"/>
<evidence type="ECO:0000256" key="6">
    <source>
        <dbReference type="SAM" id="Phobius"/>
    </source>
</evidence>
<evidence type="ECO:0000313" key="7">
    <source>
        <dbReference type="EMBL" id="SEA90821.1"/>
    </source>
</evidence>
<sequence length="510" mass="57941">MSGRLHKSILNAEVNLVFYFLTLFLAFFSRKIFLDCLGADFIGLTGTLGNILGYLNLAELGITASIGYFLFKPLQSNNRQEIQDILSVLGYLYNWIGSIILAGGIIISMFFPLIFAHAKLGLGIIYFAFYSFLGSALIGYFINFRQILLTADQKKYLVAIYFQSANIIKIILQIYLAYTYKNLYLWVGIEFLFGIIGCITLNWKINQEYPWLHVSKKQGKFLIKKYPDVITKTKQVFIHKIKDFVLVKSDELFIFLFVSLKMVAFYGNYMIVISKLISLFSAVTGSVGASIGNLVAEGNKQNMMKVFWEFTTIQHTIAAILCFSLYNFTEPFIYHWLGSDYIMDHRILILLIIFIYITNSRNSVDSFNYAYGLYADVWSAWAELIINVSITIIGGLKWGIIGILLGKNVSLLAIVVLWKPYYLFTAGFKDSVSIYWKGVARNYAISIGTFTVATYLMQFIPISPYKTIGSWISYAIIGITTYLVINLTSTLLLAKGAKDSINRIKNSRKK</sequence>
<dbReference type="InterPro" id="IPR050833">
    <property type="entry name" value="Poly_Biosynth_Transport"/>
</dbReference>
<dbReference type="GO" id="GO:0005886">
    <property type="term" value="C:plasma membrane"/>
    <property type="evidence" value="ECO:0007669"/>
    <property type="project" value="UniProtKB-SubCell"/>
</dbReference>
<feature type="transmembrane region" description="Helical" evidence="6">
    <location>
        <begin position="92"/>
        <end position="118"/>
    </location>
</feature>
<gene>
    <name evidence="7" type="ORF">SAMN05216462_3043</name>
</gene>
<dbReference type="Proteomes" id="UP000182257">
    <property type="component" value="Unassembled WGS sequence"/>
</dbReference>
<feature type="transmembrane region" description="Helical" evidence="6">
    <location>
        <begin position="12"/>
        <end position="33"/>
    </location>
</feature>
<feature type="transmembrane region" description="Helical" evidence="6">
    <location>
        <begin position="252"/>
        <end position="271"/>
    </location>
</feature>
<feature type="transmembrane region" description="Helical" evidence="6">
    <location>
        <begin position="124"/>
        <end position="144"/>
    </location>
</feature>
<name>A0A1H4F0U0_XYLRU</name>
<proteinExistence type="predicted"/>
<keyword evidence="3 6" id="KW-0812">Transmembrane</keyword>
<evidence type="ECO:0000256" key="1">
    <source>
        <dbReference type="ARBA" id="ARBA00004651"/>
    </source>
</evidence>
<evidence type="ECO:0000256" key="4">
    <source>
        <dbReference type="ARBA" id="ARBA00022989"/>
    </source>
</evidence>
<protein>
    <submittedName>
        <fullName evidence="7">Membrane protein involved in the export of O-antigen and teichoic acid</fullName>
    </submittedName>
</protein>
<accession>A0A1H4F0U0</accession>
<keyword evidence="4 6" id="KW-1133">Transmembrane helix</keyword>
<comment type="subcellular location">
    <subcellularLocation>
        <location evidence="1">Cell membrane</location>
        <topology evidence="1">Multi-pass membrane protein</topology>
    </subcellularLocation>
</comment>
<feature type="transmembrane region" description="Helical" evidence="6">
    <location>
        <begin position="277"/>
        <end position="295"/>
    </location>
</feature>
<keyword evidence="5 6" id="KW-0472">Membrane</keyword>
<feature type="transmembrane region" description="Helical" evidence="6">
    <location>
        <begin position="371"/>
        <end position="392"/>
    </location>
</feature>
<reference evidence="7 8" key="1">
    <citation type="submission" date="2016-10" db="EMBL/GenBank/DDBJ databases">
        <authorList>
            <person name="de Groot N.N."/>
        </authorList>
    </citation>
    <scope>NUCLEOTIDE SEQUENCE [LARGE SCALE GENOMIC DNA]</scope>
    <source>
        <strain evidence="7 8">D31d</strain>
    </source>
</reference>
<organism evidence="7 8">
    <name type="scientific">Xylanibacter ruminicola</name>
    <name type="common">Prevotella ruminicola</name>
    <dbReference type="NCBI Taxonomy" id="839"/>
    <lineage>
        <taxon>Bacteria</taxon>
        <taxon>Pseudomonadati</taxon>
        <taxon>Bacteroidota</taxon>
        <taxon>Bacteroidia</taxon>
        <taxon>Bacteroidales</taxon>
        <taxon>Prevotellaceae</taxon>
        <taxon>Xylanibacter</taxon>
    </lineage>
</organism>
<evidence type="ECO:0000256" key="2">
    <source>
        <dbReference type="ARBA" id="ARBA00022475"/>
    </source>
</evidence>
<feature type="transmembrane region" description="Helical" evidence="6">
    <location>
        <begin position="439"/>
        <end position="460"/>
    </location>
</feature>
<keyword evidence="2" id="KW-1003">Cell membrane</keyword>
<dbReference type="PANTHER" id="PTHR30250:SF26">
    <property type="entry name" value="PSMA PROTEIN"/>
    <property type="match status" value="1"/>
</dbReference>
<feature type="transmembrane region" description="Helical" evidence="6">
    <location>
        <begin position="53"/>
        <end position="71"/>
    </location>
</feature>
<dbReference type="PANTHER" id="PTHR30250">
    <property type="entry name" value="PST FAMILY PREDICTED COLANIC ACID TRANSPORTER"/>
    <property type="match status" value="1"/>
</dbReference>
<feature type="transmembrane region" description="Helical" evidence="6">
    <location>
        <begin position="183"/>
        <end position="203"/>
    </location>
</feature>
<dbReference type="AlphaFoldDB" id="A0A1H4F0U0"/>
<dbReference type="RefSeq" id="WP_074762231.1">
    <property type="nucleotide sequence ID" value="NZ_FNRF01000007.1"/>
</dbReference>
<feature type="transmembrane region" description="Helical" evidence="6">
    <location>
        <begin position="472"/>
        <end position="494"/>
    </location>
</feature>
<feature type="transmembrane region" description="Helical" evidence="6">
    <location>
        <begin position="398"/>
        <end position="418"/>
    </location>
</feature>
<evidence type="ECO:0000256" key="3">
    <source>
        <dbReference type="ARBA" id="ARBA00022692"/>
    </source>
</evidence>
<feature type="transmembrane region" description="Helical" evidence="6">
    <location>
        <begin position="307"/>
        <end position="329"/>
    </location>
</feature>
<dbReference type="EMBL" id="FNRF01000007">
    <property type="protein sequence ID" value="SEA90821.1"/>
    <property type="molecule type" value="Genomic_DNA"/>
</dbReference>
<feature type="transmembrane region" description="Helical" evidence="6">
    <location>
        <begin position="156"/>
        <end position="177"/>
    </location>
</feature>
<evidence type="ECO:0000313" key="8">
    <source>
        <dbReference type="Proteomes" id="UP000182257"/>
    </source>
</evidence>